<name>A0A2M3ZNI7_9DIPT</name>
<feature type="signal peptide" evidence="1">
    <location>
        <begin position="1"/>
        <end position="23"/>
    </location>
</feature>
<evidence type="ECO:0000256" key="1">
    <source>
        <dbReference type="SAM" id="SignalP"/>
    </source>
</evidence>
<sequence>MPAFVCVCVCVVASLGVIHRVCTRTSSPAACWLVAAGRLFQSNLLLSGPVHPSHDRVPARPSPNVWLKGVHARAWYASLSLHPWESCLRGSSSCSFLPLKSNRLLIGCLYSRCSSVSALVVCTHRQINSRTHHVL</sequence>
<accession>A0A2M3ZNI7</accession>
<evidence type="ECO:0000313" key="2">
    <source>
        <dbReference type="EMBL" id="MBW30147.1"/>
    </source>
</evidence>
<reference evidence="2" key="1">
    <citation type="submission" date="2018-01" db="EMBL/GenBank/DDBJ databases">
        <title>An insight into the sialome of Amazonian anophelines.</title>
        <authorList>
            <person name="Ribeiro J.M."/>
            <person name="Scarpassa V."/>
            <person name="Calvo E."/>
        </authorList>
    </citation>
    <scope>NUCLEOTIDE SEQUENCE</scope>
    <source>
        <tissue evidence="2">Salivary glands</tissue>
    </source>
</reference>
<dbReference type="EMBL" id="GGFM01009396">
    <property type="protein sequence ID" value="MBW30147.1"/>
    <property type="molecule type" value="Transcribed_RNA"/>
</dbReference>
<dbReference type="AlphaFoldDB" id="A0A2M3ZNI7"/>
<keyword evidence="1" id="KW-0732">Signal</keyword>
<feature type="chain" id="PRO_5014746767" evidence="1">
    <location>
        <begin position="24"/>
        <end position="135"/>
    </location>
</feature>
<proteinExistence type="predicted"/>
<protein>
    <submittedName>
        <fullName evidence="2">Putative secreted peptide</fullName>
    </submittedName>
</protein>
<organism evidence="2">
    <name type="scientific">Anopheles braziliensis</name>
    <dbReference type="NCBI Taxonomy" id="58242"/>
    <lineage>
        <taxon>Eukaryota</taxon>
        <taxon>Metazoa</taxon>
        <taxon>Ecdysozoa</taxon>
        <taxon>Arthropoda</taxon>
        <taxon>Hexapoda</taxon>
        <taxon>Insecta</taxon>
        <taxon>Pterygota</taxon>
        <taxon>Neoptera</taxon>
        <taxon>Endopterygota</taxon>
        <taxon>Diptera</taxon>
        <taxon>Nematocera</taxon>
        <taxon>Culicoidea</taxon>
        <taxon>Culicidae</taxon>
        <taxon>Anophelinae</taxon>
        <taxon>Anopheles</taxon>
    </lineage>
</organism>